<accession>X1JA67</accession>
<keyword evidence="1" id="KW-0963">Cytoplasm</keyword>
<dbReference type="InterPro" id="IPR003583">
    <property type="entry name" value="Hlx-hairpin-Hlx_DNA-bd_motif"/>
</dbReference>
<dbReference type="Pfam" id="PF01330">
    <property type="entry name" value="RuvA_N"/>
    <property type="match status" value="1"/>
</dbReference>
<evidence type="ECO:0000256" key="3">
    <source>
        <dbReference type="ARBA" id="ARBA00023125"/>
    </source>
</evidence>
<dbReference type="Gene3D" id="2.40.50.140">
    <property type="entry name" value="Nucleic acid-binding proteins"/>
    <property type="match status" value="1"/>
</dbReference>
<dbReference type="SUPFAM" id="SSF47781">
    <property type="entry name" value="RuvA domain 2-like"/>
    <property type="match status" value="1"/>
</dbReference>
<dbReference type="AlphaFoldDB" id="X1JA67"/>
<dbReference type="GO" id="GO:0009378">
    <property type="term" value="F:four-way junction helicase activity"/>
    <property type="evidence" value="ECO:0007669"/>
    <property type="project" value="InterPro"/>
</dbReference>
<dbReference type="InterPro" id="IPR000085">
    <property type="entry name" value="RuvA"/>
</dbReference>
<feature type="domain" description="Helix-hairpin-helix DNA-binding motif class 1" evidence="5">
    <location>
        <begin position="73"/>
        <end position="92"/>
    </location>
</feature>
<dbReference type="EMBL" id="BARV01002403">
    <property type="protein sequence ID" value="GAH91591.1"/>
    <property type="molecule type" value="Genomic_DNA"/>
</dbReference>
<evidence type="ECO:0000313" key="6">
    <source>
        <dbReference type="EMBL" id="GAH91591.1"/>
    </source>
</evidence>
<keyword evidence="3" id="KW-0238">DNA-binding</keyword>
<dbReference type="Pfam" id="PF14520">
    <property type="entry name" value="HHH_5"/>
    <property type="match status" value="1"/>
</dbReference>
<dbReference type="InterPro" id="IPR010994">
    <property type="entry name" value="RuvA_2-like"/>
</dbReference>
<dbReference type="GO" id="GO:0006310">
    <property type="term" value="P:DNA recombination"/>
    <property type="evidence" value="ECO:0007669"/>
    <property type="project" value="InterPro"/>
</dbReference>
<organism evidence="6">
    <name type="scientific">marine sediment metagenome</name>
    <dbReference type="NCBI Taxonomy" id="412755"/>
    <lineage>
        <taxon>unclassified sequences</taxon>
        <taxon>metagenomes</taxon>
        <taxon>ecological metagenomes</taxon>
    </lineage>
</organism>
<keyword evidence="4" id="KW-0234">DNA repair</keyword>
<comment type="caution">
    <text evidence="6">The sequence shown here is derived from an EMBL/GenBank/DDBJ whole genome shotgun (WGS) entry which is preliminary data.</text>
</comment>
<evidence type="ECO:0000256" key="4">
    <source>
        <dbReference type="ARBA" id="ARBA00023204"/>
    </source>
</evidence>
<protein>
    <recommendedName>
        <fullName evidence="5">Helix-hairpin-helix DNA-binding motif class 1 domain-containing protein</fullName>
    </recommendedName>
</protein>
<feature type="domain" description="Helix-hairpin-helix DNA-binding motif class 1" evidence="5">
    <location>
        <begin position="108"/>
        <end position="127"/>
    </location>
</feature>
<keyword evidence="2" id="KW-0227">DNA damage</keyword>
<dbReference type="InterPro" id="IPR012340">
    <property type="entry name" value="NA-bd_OB-fold"/>
</dbReference>
<dbReference type="CDD" id="cd14332">
    <property type="entry name" value="UBA_RuvA_C"/>
    <property type="match status" value="1"/>
</dbReference>
<dbReference type="GO" id="GO:0009379">
    <property type="term" value="C:Holliday junction helicase complex"/>
    <property type="evidence" value="ECO:0007669"/>
    <property type="project" value="InterPro"/>
</dbReference>
<evidence type="ECO:0000256" key="2">
    <source>
        <dbReference type="ARBA" id="ARBA00022763"/>
    </source>
</evidence>
<dbReference type="GO" id="GO:0003677">
    <property type="term" value="F:DNA binding"/>
    <property type="evidence" value="ECO:0007669"/>
    <property type="project" value="UniProtKB-KW"/>
</dbReference>
<dbReference type="InterPro" id="IPR013849">
    <property type="entry name" value="DNA_helicase_Holl-junc_RuvA_I"/>
</dbReference>
<dbReference type="InterPro" id="IPR036267">
    <property type="entry name" value="RuvA_C_sf"/>
</dbReference>
<dbReference type="SUPFAM" id="SSF46929">
    <property type="entry name" value="DNA helicase RuvA subunit, C-terminal domain"/>
    <property type="match status" value="1"/>
</dbReference>
<dbReference type="Gene3D" id="1.10.150.20">
    <property type="entry name" value="5' to 3' exonuclease, C-terminal subdomain"/>
    <property type="match status" value="1"/>
</dbReference>
<evidence type="ECO:0000256" key="1">
    <source>
        <dbReference type="ARBA" id="ARBA00022490"/>
    </source>
</evidence>
<dbReference type="Pfam" id="PF07499">
    <property type="entry name" value="RuvA_C"/>
    <property type="match status" value="1"/>
</dbReference>
<sequence length="196" mass="21824">MIAKIFGKIIKKSPSSVIVQAGGIGFEILISSRTFEKIPEKGSEVELDIYTHVREDELKLVGFVDAADKDFFLKLLGVSGISIKIALSALSIYNGEELKRIIANREVDMLKRIPGIGIKLAERMILELKDKLEEYKVRGAALAGLAENEKIYEVKQALKTLGYGSREISKAISKLSIDVIEREKIEHILKIALKEI</sequence>
<dbReference type="SMART" id="SM00278">
    <property type="entry name" value="HhH1"/>
    <property type="match status" value="2"/>
</dbReference>
<gene>
    <name evidence="6" type="ORF">S06H3_06231</name>
</gene>
<proteinExistence type="inferred from homology"/>
<dbReference type="GO" id="GO:0005524">
    <property type="term" value="F:ATP binding"/>
    <property type="evidence" value="ECO:0007669"/>
    <property type="project" value="InterPro"/>
</dbReference>
<dbReference type="HAMAP" id="MF_00031">
    <property type="entry name" value="DNA_HJ_migration_RuvA"/>
    <property type="match status" value="1"/>
</dbReference>
<name>X1JA67_9ZZZZ</name>
<dbReference type="SUPFAM" id="SSF50249">
    <property type="entry name" value="Nucleic acid-binding proteins"/>
    <property type="match status" value="1"/>
</dbReference>
<dbReference type="GO" id="GO:0006281">
    <property type="term" value="P:DNA repair"/>
    <property type="evidence" value="ECO:0007669"/>
    <property type="project" value="UniProtKB-KW"/>
</dbReference>
<evidence type="ECO:0000259" key="5">
    <source>
        <dbReference type="SMART" id="SM00278"/>
    </source>
</evidence>
<reference evidence="6" key="1">
    <citation type="journal article" date="2014" name="Front. Microbiol.">
        <title>High frequency of phylogenetically diverse reductive dehalogenase-homologous genes in deep subseafloor sedimentary metagenomes.</title>
        <authorList>
            <person name="Kawai M."/>
            <person name="Futagami T."/>
            <person name="Toyoda A."/>
            <person name="Takaki Y."/>
            <person name="Nishi S."/>
            <person name="Hori S."/>
            <person name="Arai W."/>
            <person name="Tsubouchi T."/>
            <person name="Morono Y."/>
            <person name="Uchiyama I."/>
            <person name="Ito T."/>
            <person name="Fujiyama A."/>
            <person name="Inagaki F."/>
            <person name="Takami H."/>
        </authorList>
    </citation>
    <scope>NUCLEOTIDE SEQUENCE</scope>
    <source>
        <strain evidence="6">Expedition CK06-06</strain>
    </source>
</reference>
<dbReference type="NCBIfam" id="TIGR00084">
    <property type="entry name" value="ruvA"/>
    <property type="match status" value="1"/>
</dbReference>
<dbReference type="InterPro" id="IPR011114">
    <property type="entry name" value="RuvA_C"/>
</dbReference>